<dbReference type="CDD" id="cd05930">
    <property type="entry name" value="A_NRPS"/>
    <property type="match status" value="1"/>
</dbReference>
<dbReference type="InterPro" id="IPR045851">
    <property type="entry name" value="AMP-bd_C_sf"/>
</dbReference>
<evidence type="ECO:0000256" key="3">
    <source>
        <dbReference type="ARBA" id="ARBA00022553"/>
    </source>
</evidence>
<keyword evidence="6" id="KW-0045">Antibiotic biosynthesis</keyword>
<dbReference type="NCBIfam" id="TIGR01733">
    <property type="entry name" value="AA-adenyl-dom"/>
    <property type="match status" value="1"/>
</dbReference>
<dbReference type="GO" id="GO:0043041">
    <property type="term" value="P:amino acid activation for nonribosomal peptide biosynthetic process"/>
    <property type="evidence" value="ECO:0007669"/>
    <property type="project" value="TreeGrafter"/>
</dbReference>
<dbReference type="SUPFAM" id="SSF47336">
    <property type="entry name" value="ACP-like"/>
    <property type="match status" value="1"/>
</dbReference>
<dbReference type="InterPro" id="IPR000873">
    <property type="entry name" value="AMP-dep_synth/lig_dom"/>
</dbReference>
<dbReference type="InterPro" id="IPR025110">
    <property type="entry name" value="AMP-bd_C"/>
</dbReference>
<dbReference type="SUPFAM" id="SSF56801">
    <property type="entry name" value="Acetyl-CoA synthetase-like"/>
    <property type="match status" value="1"/>
</dbReference>
<keyword evidence="5" id="KW-0067">ATP-binding</keyword>
<evidence type="ECO:0000256" key="1">
    <source>
        <dbReference type="ARBA" id="ARBA00006432"/>
    </source>
</evidence>
<dbReference type="GO" id="GO:0044550">
    <property type="term" value="P:secondary metabolite biosynthetic process"/>
    <property type="evidence" value="ECO:0007669"/>
    <property type="project" value="TreeGrafter"/>
</dbReference>
<dbReference type="RefSeq" id="WP_277617122.1">
    <property type="nucleotide sequence ID" value="NZ_JARPRP010000031.1"/>
</dbReference>
<dbReference type="GO" id="GO:0005524">
    <property type="term" value="F:ATP binding"/>
    <property type="evidence" value="ECO:0007669"/>
    <property type="project" value="UniProtKB-KW"/>
</dbReference>
<evidence type="ECO:0000256" key="5">
    <source>
        <dbReference type="ARBA" id="ARBA00022840"/>
    </source>
</evidence>
<evidence type="ECO:0000256" key="2">
    <source>
        <dbReference type="ARBA" id="ARBA00022450"/>
    </source>
</evidence>
<dbReference type="Gene3D" id="2.30.38.10">
    <property type="entry name" value="Luciferase, Domain 3"/>
    <property type="match status" value="1"/>
</dbReference>
<evidence type="ECO:0000256" key="4">
    <source>
        <dbReference type="ARBA" id="ARBA00022741"/>
    </source>
</evidence>
<dbReference type="PANTHER" id="PTHR45527">
    <property type="entry name" value="NONRIBOSOMAL PEPTIDE SYNTHETASE"/>
    <property type="match status" value="1"/>
</dbReference>
<evidence type="ECO:0000256" key="6">
    <source>
        <dbReference type="ARBA" id="ARBA00023194"/>
    </source>
</evidence>
<name>A0AAJ1K712_9BACI</name>
<dbReference type="FunFam" id="3.40.50.12780:FF:000012">
    <property type="entry name" value="Non-ribosomal peptide synthetase"/>
    <property type="match status" value="1"/>
</dbReference>
<keyword evidence="2" id="KW-0596">Phosphopantetheine</keyword>
<evidence type="ECO:0000313" key="9">
    <source>
        <dbReference type="Proteomes" id="UP001216801"/>
    </source>
</evidence>
<dbReference type="Pfam" id="PF13193">
    <property type="entry name" value="AMP-binding_C"/>
    <property type="match status" value="1"/>
</dbReference>
<proteinExistence type="inferred from homology"/>
<dbReference type="InterPro" id="IPR010071">
    <property type="entry name" value="AA_adenyl_dom"/>
</dbReference>
<dbReference type="Gene3D" id="3.30.300.30">
    <property type="match status" value="1"/>
</dbReference>
<dbReference type="Gene3D" id="3.40.50.980">
    <property type="match status" value="2"/>
</dbReference>
<evidence type="ECO:0000313" key="8">
    <source>
        <dbReference type="EMBL" id="MDG0955881.1"/>
    </source>
</evidence>
<keyword evidence="3" id="KW-0597">Phosphoprotein</keyword>
<comment type="caution">
    <text evidence="8">The sequence shown here is derived from an EMBL/GenBank/DDBJ whole genome shotgun (WGS) entry which is preliminary data.</text>
</comment>
<dbReference type="InterPro" id="IPR020845">
    <property type="entry name" value="AMP-binding_CS"/>
</dbReference>
<dbReference type="PROSITE" id="PS50075">
    <property type="entry name" value="CARRIER"/>
    <property type="match status" value="1"/>
</dbReference>
<reference evidence="8" key="1">
    <citation type="submission" date="2023-03" db="EMBL/GenBank/DDBJ databases">
        <title>Genetic diversity of Bacillus cereus sensu lato isolates from Slovenia.</title>
        <authorList>
            <person name="Abdelli M."/>
        </authorList>
    </citation>
    <scope>NUCLEOTIDE SEQUENCE</scope>
    <source>
        <strain evidence="8">SIBC39</strain>
    </source>
</reference>
<evidence type="ECO:0000259" key="7">
    <source>
        <dbReference type="PROSITE" id="PS50075"/>
    </source>
</evidence>
<dbReference type="Pfam" id="PF00501">
    <property type="entry name" value="AMP-binding"/>
    <property type="match status" value="1"/>
</dbReference>
<dbReference type="InterPro" id="IPR006162">
    <property type="entry name" value="Ppantetheine_attach_site"/>
</dbReference>
<dbReference type="InterPro" id="IPR009081">
    <property type="entry name" value="PP-bd_ACP"/>
</dbReference>
<dbReference type="GO" id="GO:0031177">
    <property type="term" value="F:phosphopantetheine binding"/>
    <property type="evidence" value="ECO:0007669"/>
    <property type="project" value="TreeGrafter"/>
</dbReference>
<keyword evidence="4" id="KW-0547">Nucleotide-binding</keyword>
<dbReference type="PROSITE" id="PS00012">
    <property type="entry name" value="PHOSPHOPANTETHEINE"/>
    <property type="match status" value="1"/>
</dbReference>
<dbReference type="Proteomes" id="UP001216801">
    <property type="component" value="Unassembled WGS sequence"/>
</dbReference>
<protein>
    <submittedName>
        <fullName evidence="8">Non-ribosomal peptide synthetase</fullName>
    </submittedName>
</protein>
<feature type="domain" description="Carrier" evidence="7">
    <location>
        <begin position="532"/>
        <end position="591"/>
    </location>
</feature>
<dbReference type="AlphaFoldDB" id="A0AAJ1K712"/>
<dbReference type="Gene3D" id="1.10.1200.10">
    <property type="entry name" value="ACP-like"/>
    <property type="match status" value="1"/>
</dbReference>
<comment type="similarity">
    <text evidence="1">Belongs to the ATP-dependent AMP-binding enzyme family.</text>
</comment>
<dbReference type="PANTHER" id="PTHR45527:SF1">
    <property type="entry name" value="FATTY ACID SYNTHASE"/>
    <property type="match status" value="1"/>
</dbReference>
<organism evidence="8 9">
    <name type="scientific">Bacillus paranthracis</name>
    <dbReference type="NCBI Taxonomy" id="2026186"/>
    <lineage>
        <taxon>Bacteria</taxon>
        <taxon>Bacillati</taxon>
        <taxon>Bacillota</taxon>
        <taxon>Bacilli</taxon>
        <taxon>Bacillales</taxon>
        <taxon>Bacillaceae</taxon>
        <taxon>Bacillus</taxon>
        <taxon>Bacillus cereus group</taxon>
    </lineage>
</organism>
<sequence>MHFTKKNAESPVNYNVSETLDQLIDERANENPSGIAITMGKQSLTYQELQVQSNQVAQSLLQKGLKKQERVSILMHRSMDAIVSMIGVLKAGGIYVPIDPDFPIDRIHFILQDSGSTHIITNQKMNLPHISSNTSIIMYETFSKQIATELLQRKHTIYDGAYIIYTSGSTGTPKGVLISHQSVLQFIHSLQGEYGFQEQQVHLQFASFIFDASVWEIYGSLLTGGRLHLLSDIERKSIDHVIEVIHEQKIQYCLLPTVFFHTLTQASAQQLKQLKTLQYVFVGGETLLPEMVRNWQAKVDLGIPVVNAYGPTEITVCATTYPVTQPLHAKQTHIPIGKPLSHTNIYVLNKNGKICPPYVPGEIYIGGNSLATKYINQPEKTKETFIQIHIPNASETKVYKSGDQGRFTYDGQIEFLGRIDKQVKIRGYRIELEEIEERLLQHPSIQQVVVTVCQNENEPQKLIAFYKDLENSNINTIDLREFLSKILPNFMIPGAMQHVDSFPVTPSGKIDQKALLAVYNAKLVNQDKIFVPPHTDTEKQLQHIWGEVLQKKIEAISIEDDFFTIGGHSLLTVQLINRIGTQLGLVTGFLL</sequence>
<dbReference type="GO" id="GO:0017000">
    <property type="term" value="P:antibiotic biosynthetic process"/>
    <property type="evidence" value="ECO:0007669"/>
    <property type="project" value="UniProtKB-KW"/>
</dbReference>
<dbReference type="Pfam" id="PF00550">
    <property type="entry name" value="PP-binding"/>
    <property type="match status" value="1"/>
</dbReference>
<dbReference type="GO" id="GO:0005737">
    <property type="term" value="C:cytoplasm"/>
    <property type="evidence" value="ECO:0007669"/>
    <property type="project" value="TreeGrafter"/>
</dbReference>
<gene>
    <name evidence="8" type="ORF">P6U19_25270</name>
</gene>
<dbReference type="PROSITE" id="PS00455">
    <property type="entry name" value="AMP_BINDING"/>
    <property type="match status" value="1"/>
</dbReference>
<dbReference type="EMBL" id="JARPRR010000030">
    <property type="protein sequence ID" value="MDG0955881.1"/>
    <property type="molecule type" value="Genomic_DNA"/>
</dbReference>
<dbReference type="InterPro" id="IPR036736">
    <property type="entry name" value="ACP-like_sf"/>
</dbReference>
<dbReference type="FunFam" id="3.40.50.980:FF:000001">
    <property type="entry name" value="Non-ribosomal peptide synthetase"/>
    <property type="match status" value="1"/>
</dbReference>
<accession>A0AAJ1K712</accession>